<dbReference type="PANTHER" id="PTHR34182">
    <property type="entry name" value="PROTEIN-EXPORT MEMBRANE PROTEIN SECG"/>
    <property type="match status" value="1"/>
</dbReference>
<comment type="caution">
    <text evidence="11">The sequence shown here is derived from an EMBL/GenBank/DDBJ whole genome shotgun (WGS) entry which is preliminary data.</text>
</comment>
<dbReference type="GO" id="GO:0009306">
    <property type="term" value="P:protein secretion"/>
    <property type="evidence" value="ECO:0007669"/>
    <property type="project" value="UniProtKB-UniRule"/>
</dbReference>
<protein>
    <recommendedName>
        <fullName evidence="10">Protein-export membrane protein SecG</fullName>
    </recommendedName>
</protein>
<dbReference type="RefSeq" id="WP_008709637.1">
    <property type="nucleotide sequence ID" value="NZ_CABKQM010000003.1"/>
</dbReference>
<feature type="transmembrane region" description="Helical" evidence="10">
    <location>
        <begin position="57"/>
        <end position="75"/>
    </location>
</feature>
<comment type="function">
    <text evidence="10">Involved in protein export. Participates in an early event of protein translocation.</text>
</comment>
<dbReference type="NCBIfam" id="TIGR00810">
    <property type="entry name" value="secG"/>
    <property type="match status" value="1"/>
</dbReference>
<proteinExistence type="inferred from homology"/>
<dbReference type="PRINTS" id="PR01651">
    <property type="entry name" value="SECGEXPORT"/>
</dbReference>
<sequence length="76" mass="8073">MKILLGIIHILVCLALITVVLMQHRKSGGFTGAFGGGGTQADMNNGTWQRMSGLTKVTAVLMGAFMVISILQVVVR</sequence>
<evidence type="ECO:0000256" key="5">
    <source>
        <dbReference type="ARBA" id="ARBA00022692"/>
    </source>
</evidence>
<keyword evidence="6 10" id="KW-0653">Protein transport</keyword>
<name>A0AAW5K5W3_9BACT</name>
<accession>A0AAW5K5W3</accession>
<dbReference type="EMBL" id="JANFYT010000032">
    <property type="protein sequence ID" value="MCQ4815297.1"/>
    <property type="molecule type" value="Genomic_DNA"/>
</dbReference>
<dbReference type="AlphaFoldDB" id="A0AAW5K5W3"/>
<evidence type="ECO:0000256" key="9">
    <source>
        <dbReference type="ARBA" id="ARBA00023136"/>
    </source>
</evidence>
<evidence type="ECO:0000256" key="10">
    <source>
        <dbReference type="RuleBase" id="RU365087"/>
    </source>
</evidence>
<gene>
    <name evidence="11" type="primary">secG</name>
    <name evidence="11" type="ORF">NE630_12735</name>
</gene>
<evidence type="ECO:0000256" key="3">
    <source>
        <dbReference type="ARBA" id="ARBA00022448"/>
    </source>
</evidence>
<keyword evidence="12" id="KW-1185">Reference proteome</keyword>
<keyword evidence="5 10" id="KW-0812">Transmembrane</keyword>
<evidence type="ECO:0000256" key="4">
    <source>
        <dbReference type="ARBA" id="ARBA00022475"/>
    </source>
</evidence>
<keyword evidence="3 10" id="KW-0813">Transport</keyword>
<comment type="similarity">
    <text evidence="2 10">Belongs to the SecG family.</text>
</comment>
<comment type="caution">
    <text evidence="10">Lacks conserved residue(s) required for the propagation of feature annotation.</text>
</comment>
<evidence type="ECO:0000256" key="7">
    <source>
        <dbReference type="ARBA" id="ARBA00022989"/>
    </source>
</evidence>
<keyword evidence="4 10" id="KW-1003">Cell membrane</keyword>
<keyword evidence="7 10" id="KW-1133">Transmembrane helix</keyword>
<reference evidence="11 12" key="1">
    <citation type="submission" date="2022-06" db="EMBL/GenBank/DDBJ databases">
        <title>Isolation of gut microbiota from human fecal samples.</title>
        <authorList>
            <person name="Pamer E.G."/>
            <person name="Barat B."/>
            <person name="Waligurski E."/>
            <person name="Medina S."/>
            <person name="Paddock L."/>
            <person name="Mostad J."/>
        </authorList>
    </citation>
    <scope>NUCLEOTIDE SEQUENCE [LARGE SCALE GENOMIC DNA]</scope>
    <source>
        <strain evidence="11 12">DFI.9.90</strain>
    </source>
</reference>
<organism evidence="11 12">
    <name type="scientific">Cloacibacillus evryensis</name>
    <dbReference type="NCBI Taxonomy" id="508460"/>
    <lineage>
        <taxon>Bacteria</taxon>
        <taxon>Thermotogati</taxon>
        <taxon>Synergistota</taxon>
        <taxon>Synergistia</taxon>
        <taxon>Synergistales</taxon>
        <taxon>Synergistaceae</taxon>
        <taxon>Cloacibacillus</taxon>
    </lineage>
</organism>
<dbReference type="GeneID" id="95755358"/>
<keyword evidence="9 10" id="KW-0472">Membrane</keyword>
<evidence type="ECO:0000256" key="6">
    <source>
        <dbReference type="ARBA" id="ARBA00022927"/>
    </source>
</evidence>
<evidence type="ECO:0000256" key="8">
    <source>
        <dbReference type="ARBA" id="ARBA00023010"/>
    </source>
</evidence>
<dbReference type="PANTHER" id="PTHR34182:SF1">
    <property type="entry name" value="PROTEIN-EXPORT MEMBRANE PROTEIN SECG"/>
    <property type="match status" value="1"/>
</dbReference>
<dbReference type="Proteomes" id="UP001205919">
    <property type="component" value="Unassembled WGS sequence"/>
</dbReference>
<dbReference type="GO" id="GO:0005886">
    <property type="term" value="C:plasma membrane"/>
    <property type="evidence" value="ECO:0007669"/>
    <property type="project" value="UniProtKB-SubCell"/>
</dbReference>
<dbReference type="InterPro" id="IPR004692">
    <property type="entry name" value="SecG"/>
</dbReference>
<evidence type="ECO:0000256" key="2">
    <source>
        <dbReference type="ARBA" id="ARBA00008445"/>
    </source>
</evidence>
<evidence type="ECO:0000313" key="11">
    <source>
        <dbReference type="EMBL" id="MCQ4815297.1"/>
    </source>
</evidence>
<comment type="subcellular location">
    <subcellularLocation>
        <location evidence="1 10">Cell membrane</location>
        <topology evidence="1 10">Multi-pass membrane protein</topology>
    </subcellularLocation>
</comment>
<evidence type="ECO:0000313" key="12">
    <source>
        <dbReference type="Proteomes" id="UP001205919"/>
    </source>
</evidence>
<dbReference type="GO" id="GO:0043952">
    <property type="term" value="P:protein transport by the Sec complex"/>
    <property type="evidence" value="ECO:0007669"/>
    <property type="project" value="TreeGrafter"/>
</dbReference>
<dbReference type="Pfam" id="PF03840">
    <property type="entry name" value="SecG"/>
    <property type="match status" value="1"/>
</dbReference>
<keyword evidence="8 10" id="KW-0811">Translocation</keyword>
<dbReference type="GO" id="GO:0015450">
    <property type="term" value="F:protein-transporting ATPase activity"/>
    <property type="evidence" value="ECO:0007669"/>
    <property type="project" value="UniProtKB-UniRule"/>
</dbReference>
<dbReference type="GO" id="GO:0065002">
    <property type="term" value="P:intracellular protein transmembrane transport"/>
    <property type="evidence" value="ECO:0007669"/>
    <property type="project" value="TreeGrafter"/>
</dbReference>
<evidence type="ECO:0000256" key="1">
    <source>
        <dbReference type="ARBA" id="ARBA00004651"/>
    </source>
</evidence>